<evidence type="ECO:0000313" key="1">
    <source>
        <dbReference type="EMBL" id="GDY41673.1"/>
    </source>
</evidence>
<keyword evidence="2" id="KW-1185">Reference proteome</keyword>
<proteinExistence type="predicted"/>
<dbReference type="EMBL" id="BJHV01000001">
    <property type="protein sequence ID" value="GDY41673.1"/>
    <property type="molecule type" value="Genomic_DNA"/>
</dbReference>
<sequence>MCTACPSTAATSGNAATAATLLASFHERAPNKGVEATSSATEVSDTALVACRSVRAVSE</sequence>
<organism evidence="1 2">
    <name type="scientific">Streptomyces antimycoticus</name>
    <dbReference type="NCBI Taxonomy" id="68175"/>
    <lineage>
        <taxon>Bacteria</taxon>
        <taxon>Bacillati</taxon>
        <taxon>Actinomycetota</taxon>
        <taxon>Actinomycetes</taxon>
        <taxon>Kitasatosporales</taxon>
        <taxon>Streptomycetaceae</taxon>
        <taxon>Streptomyces</taxon>
        <taxon>Streptomyces violaceusniger group</taxon>
    </lineage>
</organism>
<comment type="caution">
    <text evidence="1">The sequence shown here is derived from an EMBL/GenBank/DDBJ whole genome shotgun (WGS) entry which is preliminary data.</text>
</comment>
<name>A0A4D4K6Y9_9ACTN</name>
<gene>
    <name evidence="1" type="ORF">SANT12839_025550</name>
</gene>
<accession>A0A4D4K6Y9</accession>
<reference evidence="1 2" key="1">
    <citation type="journal article" date="2020" name="Int. J. Syst. Evol. Microbiol.">
        <title>Reclassification of Streptomyces castelarensis and Streptomyces sporoclivatus as later heterotypic synonyms of Streptomyces antimycoticus.</title>
        <authorList>
            <person name="Komaki H."/>
            <person name="Tamura T."/>
        </authorList>
    </citation>
    <scope>NUCLEOTIDE SEQUENCE [LARGE SCALE GENOMIC DNA]</scope>
    <source>
        <strain evidence="1 2">NBRC 12839</strain>
    </source>
</reference>
<protein>
    <submittedName>
        <fullName evidence="1">Uncharacterized protein</fullName>
    </submittedName>
</protein>
<dbReference type="AlphaFoldDB" id="A0A4D4K6Y9"/>
<dbReference type="Proteomes" id="UP000299290">
    <property type="component" value="Unassembled WGS sequence"/>
</dbReference>
<evidence type="ECO:0000313" key="2">
    <source>
        <dbReference type="Proteomes" id="UP000299290"/>
    </source>
</evidence>